<name>A0A4S1X024_9SPHN</name>
<organism evidence="2 3">
    <name type="scientific">Sphingomonas gei</name>
    <dbReference type="NCBI Taxonomy" id="1395960"/>
    <lineage>
        <taxon>Bacteria</taxon>
        <taxon>Pseudomonadati</taxon>
        <taxon>Pseudomonadota</taxon>
        <taxon>Alphaproteobacteria</taxon>
        <taxon>Sphingomonadales</taxon>
        <taxon>Sphingomonadaceae</taxon>
        <taxon>Sphingomonas</taxon>
    </lineage>
</organism>
<keyword evidence="3" id="KW-1185">Reference proteome</keyword>
<keyword evidence="2" id="KW-0808">Transferase</keyword>
<dbReference type="PROSITE" id="PS51186">
    <property type="entry name" value="GNAT"/>
    <property type="match status" value="1"/>
</dbReference>
<accession>A0A4S1X024</accession>
<evidence type="ECO:0000313" key="2">
    <source>
        <dbReference type="EMBL" id="TGX49211.1"/>
    </source>
</evidence>
<evidence type="ECO:0000259" key="1">
    <source>
        <dbReference type="PROSITE" id="PS51186"/>
    </source>
</evidence>
<dbReference type="Proteomes" id="UP000306147">
    <property type="component" value="Unassembled WGS sequence"/>
</dbReference>
<dbReference type="SUPFAM" id="SSF55729">
    <property type="entry name" value="Acyl-CoA N-acyltransferases (Nat)"/>
    <property type="match status" value="1"/>
</dbReference>
<feature type="domain" description="N-acetyltransferase" evidence="1">
    <location>
        <begin position="2"/>
        <end position="156"/>
    </location>
</feature>
<dbReference type="InterPro" id="IPR016181">
    <property type="entry name" value="Acyl_CoA_acyltransferase"/>
</dbReference>
<dbReference type="EMBL" id="SRXT01000009">
    <property type="protein sequence ID" value="TGX49211.1"/>
    <property type="molecule type" value="Genomic_DNA"/>
</dbReference>
<reference evidence="2 3" key="1">
    <citation type="submission" date="2019-04" db="EMBL/GenBank/DDBJ databases">
        <title>Sphingomonas psychrotolerans sp. nov., isolated from soil in the Tianshan Mountains, Xinjiang, China.</title>
        <authorList>
            <person name="Luo Y."/>
            <person name="Sheng H."/>
        </authorList>
    </citation>
    <scope>NUCLEOTIDE SEQUENCE [LARGE SCALE GENOMIC DNA]</scope>
    <source>
        <strain evidence="2 3">ZFGT-11</strain>
    </source>
</reference>
<comment type="caution">
    <text evidence="2">The sequence shown here is derived from an EMBL/GenBank/DDBJ whole genome shotgun (WGS) entry which is preliminary data.</text>
</comment>
<gene>
    <name evidence="2" type="ORF">E5A73_19980</name>
</gene>
<dbReference type="OrthoDB" id="9797178at2"/>
<dbReference type="InterPro" id="IPR000182">
    <property type="entry name" value="GNAT_dom"/>
</dbReference>
<proteinExistence type="predicted"/>
<dbReference type="Gene3D" id="3.40.630.30">
    <property type="match status" value="1"/>
</dbReference>
<dbReference type="Pfam" id="PF00583">
    <property type="entry name" value="Acetyltransf_1"/>
    <property type="match status" value="1"/>
</dbReference>
<sequence>MIVIRAERPGDRAVIADLVERAYAAVPYSDHREHLMIERLRGTGAYIPALSLLAEIGGEAGGHILLTKAQIRSDLSAVTTLALAPLSVVPEFQMQGVGKRLVSAAHERAAALGFGSVLLVGIPSYYPQFGYERLSRYPIELPFNAPDENCMILPLRPGALDGVAGRVQYADGWIDH</sequence>
<dbReference type="GO" id="GO:0016747">
    <property type="term" value="F:acyltransferase activity, transferring groups other than amino-acyl groups"/>
    <property type="evidence" value="ECO:0007669"/>
    <property type="project" value="InterPro"/>
</dbReference>
<dbReference type="CDD" id="cd04301">
    <property type="entry name" value="NAT_SF"/>
    <property type="match status" value="1"/>
</dbReference>
<protein>
    <submittedName>
        <fullName evidence="2">N-acetyltransferase</fullName>
    </submittedName>
</protein>
<dbReference type="AlphaFoldDB" id="A0A4S1X024"/>
<evidence type="ECO:0000313" key="3">
    <source>
        <dbReference type="Proteomes" id="UP000306147"/>
    </source>
</evidence>